<evidence type="ECO:0000259" key="4">
    <source>
        <dbReference type="PROSITE" id="PS51891"/>
    </source>
</evidence>
<evidence type="ECO:0000313" key="6">
    <source>
        <dbReference type="Proteomes" id="UP001221757"/>
    </source>
</evidence>
<accession>A0AAD7D9L7</accession>
<comment type="caution">
    <text evidence="5">The sequence shown here is derived from an EMBL/GenBank/DDBJ whole genome shotgun (WGS) entry which is preliminary data.</text>
</comment>
<evidence type="ECO:0000313" key="5">
    <source>
        <dbReference type="EMBL" id="KAJ7681202.1"/>
    </source>
</evidence>
<dbReference type="InterPro" id="IPR052355">
    <property type="entry name" value="CENP-V-like"/>
</dbReference>
<dbReference type="Gene3D" id="2.170.150.70">
    <property type="match status" value="2"/>
</dbReference>
<proteinExistence type="inferred from homology"/>
<sequence length="269" mass="29449">MSESTESAQVIDYRGNCHCGAFKFTFRAPELKQAFACNCSICSRNGYLWAFPASSEDFVVVKGDEDSTLKSYEFGKRAMAHKFCPTCGTSVLARIKNPVNGQSLAINTRALMDVDFASLPVLNSDGAATEPLYQAPEPMDAGPVPEGAITYNGHCHCGAVAYSLLADETITTAKYCNCSICSRDGALWIYPPTAKITFKREDSMTEWTFGRRDTYHGFCKICGVAIRERFDQPGRLDTALNVRTMNGLNLGALEIKTLDGKGLLPPYEV</sequence>
<dbReference type="PANTHER" id="PTHR28620:SF1">
    <property type="entry name" value="CENP-V_GFA DOMAIN-CONTAINING PROTEIN"/>
    <property type="match status" value="1"/>
</dbReference>
<evidence type="ECO:0000256" key="2">
    <source>
        <dbReference type="ARBA" id="ARBA00022723"/>
    </source>
</evidence>
<protein>
    <submittedName>
        <fullName evidence="5">Mss4-like protein</fullName>
    </submittedName>
</protein>
<keyword evidence="2" id="KW-0479">Metal-binding</keyword>
<dbReference type="Pfam" id="PF04828">
    <property type="entry name" value="GFA"/>
    <property type="match status" value="2"/>
</dbReference>
<keyword evidence="6" id="KW-1185">Reference proteome</keyword>
<feature type="domain" description="CENP-V/GFA" evidence="4">
    <location>
        <begin position="151"/>
        <end position="268"/>
    </location>
</feature>
<dbReference type="SUPFAM" id="SSF51316">
    <property type="entry name" value="Mss4-like"/>
    <property type="match status" value="2"/>
</dbReference>
<keyword evidence="3" id="KW-0862">Zinc</keyword>
<gene>
    <name evidence="5" type="ORF">B0H17DRAFT_1076714</name>
</gene>
<dbReference type="PROSITE" id="PS51891">
    <property type="entry name" value="CENP_V_GFA"/>
    <property type="match status" value="2"/>
</dbReference>
<dbReference type="EMBL" id="JARKIE010000121">
    <property type="protein sequence ID" value="KAJ7681202.1"/>
    <property type="molecule type" value="Genomic_DNA"/>
</dbReference>
<dbReference type="Proteomes" id="UP001221757">
    <property type="component" value="Unassembled WGS sequence"/>
</dbReference>
<evidence type="ECO:0000256" key="3">
    <source>
        <dbReference type="ARBA" id="ARBA00022833"/>
    </source>
</evidence>
<dbReference type="GO" id="GO:0046872">
    <property type="term" value="F:metal ion binding"/>
    <property type="evidence" value="ECO:0007669"/>
    <property type="project" value="UniProtKB-KW"/>
</dbReference>
<evidence type="ECO:0000256" key="1">
    <source>
        <dbReference type="ARBA" id="ARBA00005495"/>
    </source>
</evidence>
<dbReference type="InterPro" id="IPR011057">
    <property type="entry name" value="Mss4-like_sf"/>
</dbReference>
<name>A0AAD7D9L7_MYCRO</name>
<dbReference type="InterPro" id="IPR006913">
    <property type="entry name" value="CENP-V/GFA"/>
</dbReference>
<dbReference type="AlphaFoldDB" id="A0AAD7D9L7"/>
<reference evidence="5" key="1">
    <citation type="submission" date="2023-03" db="EMBL/GenBank/DDBJ databases">
        <title>Massive genome expansion in bonnet fungi (Mycena s.s.) driven by repeated elements and novel gene families across ecological guilds.</title>
        <authorList>
            <consortium name="Lawrence Berkeley National Laboratory"/>
            <person name="Harder C.B."/>
            <person name="Miyauchi S."/>
            <person name="Viragh M."/>
            <person name="Kuo A."/>
            <person name="Thoen E."/>
            <person name="Andreopoulos B."/>
            <person name="Lu D."/>
            <person name="Skrede I."/>
            <person name="Drula E."/>
            <person name="Henrissat B."/>
            <person name="Morin E."/>
            <person name="Kohler A."/>
            <person name="Barry K."/>
            <person name="LaButti K."/>
            <person name="Morin E."/>
            <person name="Salamov A."/>
            <person name="Lipzen A."/>
            <person name="Mereny Z."/>
            <person name="Hegedus B."/>
            <person name="Baldrian P."/>
            <person name="Stursova M."/>
            <person name="Weitz H."/>
            <person name="Taylor A."/>
            <person name="Grigoriev I.V."/>
            <person name="Nagy L.G."/>
            <person name="Martin F."/>
            <person name="Kauserud H."/>
        </authorList>
    </citation>
    <scope>NUCLEOTIDE SEQUENCE</scope>
    <source>
        <strain evidence="5">CBHHK067</strain>
    </source>
</reference>
<dbReference type="GO" id="GO:0016846">
    <property type="term" value="F:carbon-sulfur lyase activity"/>
    <property type="evidence" value="ECO:0007669"/>
    <property type="project" value="InterPro"/>
</dbReference>
<dbReference type="PANTHER" id="PTHR28620">
    <property type="entry name" value="CENTROMERE PROTEIN V"/>
    <property type="match status" value="1"/>
</dbReference>
<feature type="domain" description="CENP-V/GFA" evidence="4">
    <location>
        <begin position="13"/>
        <end position="140"/>
    </location>
</feature>
<organism evidence="5 6">
    <name type="scientific">Mycena rosella</name>
    <name type="common">Pink bonnet</name>
    <name type="synonym">Agaricus rosellus</name>
    <dbReference type="NCBI Taxonomy" id="1033263"/>
    <lineage>
        <taxon>Eukaryota</taxon>
        <taxon>Fungi</taxon>
        <taxon>Dikarya</taxon>
        <taxon>Basidiomycota</taxon>
        <taxon>Agaricomycotina</taxon>
        <taxon>Agaricomycetes</taxon>
        <taxon>Agaricomycetidae</taxon>
        <taxon>Agaricales</taxon>
        <taxon>Marasmiineae</taxon>
        <taxon>Mycenaceae</taxon>
        <taxon>Mycena</taxon>
    </lineage>
</organism>
<comment type="similarity">
    <text evidence="1">Belongs to the Gfa family.</text>
</comment>